<dbReference type="AlphaFoldDB" id="A0A9P6CJ46"/>
<feature type="transmembrane region" description="Helical" evidence="1">
    <location>
        <begin position="105"/>
        <end position="121"/>
    </location>
</feature>
<feature type="non-terminal residue" evidence="2">
    <location>
        <position position="126"/>
    </location>
</feature>
<keyword evidence="1" id="KW-1133">Transmembrane helix</keyword>
<evidence type="ECO:0000256" key="1">
    <source>
        <dbReference type="SAM" id="Phobius"/>
    </source>
</evidence>
<keyword evidence="3" id="KW-1185">Reference proteome</keyword>
<accession>A0A9P6CJ46</accession>
<dbReference type="EMBL" id="MU150258">
    <property type="protein sequence ID" value="KAF9463960.1"/>
    <property type="molecule type" value="Genomic_DNA"/>
</dbReference>
<evidence type="ECO:0000313" key="2">
    <source>
        <dbReference type="EMBL" id="KAF9463960.1"/>
    </source>
</evidence>
<organism evidence="2 3">
    <name type="scientific">Collybia nuda</name>
    <dbReference type="NCBI Taxonomy" id="64659"/>
    <lineage>
        <taxon>Eukaryota</taxon>
        <taxon>Fungi</taxon>
        <taxon>Dikarya</taxon>
        <taxon>Basidiomycota</taxon>
        <taxon>Agaricomycotina</taxon>
        <taxon>Agaricomycetes</taxon>
        <taxon>Agaricomycetidae</taxon>
        <taxon>Agaricales</taxon>
        <taxon>Tricholomatineae</taxon>
        <taxon>Clitocybaceae</taxon>
        <taxon>Collybia</taxon>
    </lineage>
</organism>
<keyword evidence="1" id="KW-0472">Membrane</keyword>
<protein>
    <submittedName>
        <fullName evidence="2">Uncharacterized protein</fullName>
    </submittedName>
</protein>
<name>A0A9P6CJ46_9AGAR</name>
<sequence length="126" mass="14341">MTARGSWQIPSLPTDAAFQGQTSAENPAGILASFAYIHEKIGFRGPINNGMHAHDEYDIRYQDNPIYTALSTLEFRLASGTSYHIIWPPPPAVPNYLRGRRPRKLFMLSFLFCFYSLRFLLETSNL</sequence>
<comment type="caution">
    <text evidence="2">The sequence shown here is derived from an EMBL/GenBank/DDBJ whole genome shotgun (WGS) entry which is preliminary data.</text>
</comment>
<reference evidence="2" key="1">
    <citation type="submission" date="2020-11" db="EMBL/GenBank/DDBJ databases">
        <authorList>
            <consortium name="DOE Joint Genome Institute"/>
            <person name="Ahrendt S."/>
            <person name="Riley R."/>
            <person name="Andreopoulos W."/>
            <person name="Labutti K."/>
            <person name="Pangilinan J."/>
            <person name="Ruiz-Duenas F.J."/>
            <person name="Barrasa J.M."/>
            <person name="Sanchez-Garcia M."/>
            <person name="Camarero S."/>
            <person name="Miyauchi S."/>
            <person name="Serrano A."/>
            <person name="Linde D."/>
            <person name="Babiker R."/>
            <person name="Drula E."/>
            <person name="Ayuso-Fernandez I."/>
            <person name="Pacheco R."/>
            <person name="Padilla G."/>
            <person name="Ferreira P."/>
            <person name="Barriuso J."/>
            <person name="Kellner H."/>
            <person name="Castanera R."/>
            <person name="Alfaro M."/>
            <person name="Ramirez L."/>
            <person name="Pisabarro A.G."/>
            <person name="Kuo A."/>
            <person name="Tritt A."/>
            <person name="Lipzen A."/>
            <person name="He G."/>
            <person name="Yan M."/>
            <person name="Ng V."/>
            <person name="Cullen D."/>
            <person name="Martin F."/>
            <person name="Rosso M.-N."/>
            <person name="Henrissat B."/>
            <person name="Hibbett D."/>
            <person name="Martinez A.T."/>
            <person name="Grigoriev I.V."/>
        </authorList>
    </citation>
    <scope>NUCLEOTIDE SEQUENCE</scope>
    <source>
        <strain evidence="2">CBS 247.69</strain>
    </source>
</reference>
<dbReference type="Proteomes" id="UP000807353">
    <property type="component" value="Unassembled WGS sequence"/>
</dbReference>
<proteinExistence type="predicted"/>
<gene>
    <name evidence="2" type="ORF">BDZ94DRAFT_1257879</name>
</gene>
<keyword evidence="1" id="KW-0812">Transmembrane</keyword>
<evidence type="ECO:0000313" key="3">
    <source>
        <dbReference type="Proteomes" id="UP000807353"/>
    </source>
</evidence>